<evidence type="ECO:0000256" key="1">
    <source>
        <dbReference type="ARBA" id="ARBA00004651"/>
    </source>
</evidence>
<keyword evidence="12" id="KW-1185">Reference proteome</keyword>
<evidence type="ECO:0000256" key="10">
    <source>
        <dbReference type="SAM" id="Phobius"/>
    </source>
</evidence>
<keyword evidence="2" id="KW-0813">Transport</keyword>
<proteinExistence type="predicted"/>
<name>A0ABY5UYB2_9BACT</name>
<evidence type="ECO:0000256" key="6">
    <source>
        <dbReference type="ARBA" id="ARBA00022989"/>
    </source>
</evidence>
<dbReference type="InterPro" id="IPR048279">
    <property type="entry name" value="MdtK-like"/>
</dbReference>
<dbReference type="Pfam" id="PF01554">
    <property type="entry name" value="MatE"/>
    <property type="match status" value="2"/>
</dbReference>
<comment type="subcellular location">
    <subcellularLocation>
        <location evidence="1">Cell membrane</location>
        <topology evidence="1">Multi-pass membrane protein</topology>
    </subcellularLocation>
</comment>
<dbReference type="CDD" id="cd13131">
    <property type="entry name" value="MATE_NorM_like"/>
    <property type="match status" value="1"/>
</dbReference>
<keyword evidence="3" id="KW-0050">Antiport</keyword>
<dbReference type="EMBL" id="CP102294">
    <property type="protein sequence ID" value="UWN56950.1"/>
    <property type="molecule type" value="Genomic_DNA"/>
</dbReference>
<accession>A0ABY5UYB2</accession>
<evidence type="ECO:0000256" key="4">
    <source>
        <dbReference type="ARBA" id="ARBA00022475"/>
    </source>
</evidence>
<dbReference type="InterPro" id="IPR050222">
    <property type="entry name" value="MATE_MdtK"/>
</dbReference>
<feature type="transmembrane region" description="Helical" evidence="10">
    <location>
        <begin position="101"/>
        <end position="118"/>
    </location>
</feature>
<keyword evidence="7" id="KW-0406">Ion transport</keyword>
<evidence type="ECO:0000313" key="11">
    <source>
        <dbReference type="EMBL" id="UWN56950.1"/>
    </source>
</evidence>
<feature type="transmembrane region" description="Helical" evidence="10">
    <location>
        <begin position="329"/>
        <end position="348"/>
    </location>
</feature>
<sequence length="456" mass="50045">MERFAWKGKLRNWLPQYRENLTLAAPVMLSQVGQVVVQLADNAMVGRLGALPLAGVSFGGAVFVIFMFWGMGVSLGLTPLVGEAYAKRDLRGAAALFQNSLVLYAATGIVLLALLLGLEALMDRMGQAPEVVAQARPYFRYLSWSIVPFMMYCAFKQFLEGVGNTSAAMVVMLTSNAINIGFNYLLIYGKCGFPEMGAAGAGLATLISRICMPLMMLAYFLRDVSFRRYLRFFTWAAQGWRRTRQLLSVGLPISVQMVLEVSAFALSSIMMGWIGAVELAAHQIVVTFGNFAFMAMVGISSATTILVSHRFGRGDLDGLTRAATASCHLALMTNFLTMCCFIGLRHWIPLLFTSDTAVAAVAAQLFIMAGLYQFSDGLQVVLLGVLRGMQDVKIVMRYAFVSYIVINLPVGYLCAFTLGMGAPGLWVGFIFGLGVAALLYWRRYRRLIRRIRAEVG</sequence>
<dbReference type="NCBIfam" id="TIGR00797">
    <property type="entry name" value="matE"/>
    <property type="match status" value="1"/>
</dbReference>
<feature type="transmembrane region" description="Helical" evidence="10">
    <location>
        <begin position="280"/>
        <end position="308"/>
    </location>
</feature>
<evidence type="ECO:0000256" key="2">
    <source>
        <dbReference type="ARBA" id="ARBA00022448"/>
    </source>
</evidence>
<evidence type="ECO:0000256" key="7">
    <source>
        <dbReference type="ARBA" id="ARBA00023065"/>
    </source>
</evidence>
<feature type="transmembrane region" description="Helical" evidence="10">
    <location>
        <begin position="398"/>
        <end position="418"/>
    </location>
</feature>
<evidence type="ECO:0000256" key="5">
    <source>
        <dbReference type="ARBA" id="ARBA00022692"/>
    </source>
</evidence>
<feature type="transmembrane region" description="Helical" evidence="10">
    <location>
        <begin position="167"/>
        <end position="187"/>
    </location>
</feature>
<dbReference type="PANTHER" id="PTHR43298">
    <property type="entry name" value="MULTIDRUG RESISTANCE PROTEIN NORM-RELATED"/>
    <property type="match status" value="1"/>
</dbReference>
<dbReference type="Proteomes" id="UP001059295">
    <property type="component" value="Chromosome"/>
</dbReference>
<evidence type="ECO:0000256" key="3">
    <source>
        <dbReference type="ARBA" id="ARBA00022449"/>
    </source>
</evidence>
<feature type="transmembrane region" description="Helical" evidence="10">
    <location>
        <begin position="60"/>
        <end position="81"/>
    </location>
</feature>
<evidence type="ECO:0000256" key="9">
    <source>
        <dbReference type="ARBA" id="ARBA00031636"/>
    </source>
</evidence>
<feature type="transmembrane region" description="Helical" evidence="10">
    <location>
        <begin position="249"/>
        <end position="274"/>
    </location>
</feature>
<feature type="transmembrane region" description="Helical" evidence="10">
    <location>
        <begin position="138"/>
        <end position="155"/>
    </location>
</feature>
<feature type="transmembrane region" description="Helical" evidence="10">
    <location>
        <begin position="424"/>
        <end position="441"/>
    </location>
</feature>
<feature type="transmembrane region" description="Helical" evidence="10">
    <location>
        <begin position="360"/>
        <end position="386"/>
    </location>
</feature>
<dbReference type="InterPro" id="IPR002528">
    <property type="entry name" value="MATE_fam"/>
</dbReference>
<dbReference type="PANTHER" id="PTHR43298:SF2">
    <property type="entry name" value="FMN_FAD EXPORTER YEEO-RELATED"/>
    <property type="match status" value="1"/>
</dbReference>
<keyword evidence="5 10" id="KW-0812">Transmembrane</keyword>
<feature type="transmembrane region" description="Helical" evidence="10">
    <location>
        <begin position="21"/>
        <end position="40"/>
    </location>
</feature>
<feature type="transmembrane region" description="Helical" evidence="10">
    <location>
        <begin position="199"/>
        <end position="221"/>
    </location>
</feature>
<dbReference type="PIRSF" id="PIRSF006603">
    <property type="entry name" value="DinF"/>
    <property type="match status" value="1"/>
</dbReference>
<reference evidence="11" key="1">
    <citation type="journal article" date="2022" name="Cell">
        <title>Design, construction, and in vivo augmentation of a complex gut microbiome.</title>
        <authorList>
            <person name="Cheng A.G."/>
            <person name="Ho P.Y."/>
            <person name="Aranda-Diaz A."/>
            <person name="Jain S."/>
            <person name="Yu F.B."/>
            <person name="Meng X."/>
            <person name="Wang M."/>
            <person name="Iakiviak M."/>
            <person name="Nagashima K."/>
            <person name="Zhao A."/>
            <person name="Murugkar P."/>
            <person name="Patil A."/>
            <person name="Atabakhsh K."/>
            <person name="Weakley A."/>
            <person name="Yan J."/>
            <person name="Brumbaugh A.R."/>
            <person name="Higginbottom S."/>
            <person name="Dimas A."/>
            <person name="Shiver A.L."/>
            <person name="Deutschbauer A."/>
            <person name="Neff N."/>
            <person name="Sonnenburg J.L."/>
            <person name="Huang K.C."/>
            <person name="Fischbach M.A."/>
        </authorList>
    </citation>
    <scope>NUCLEOTIDE SEQUENCE</scope>
    <source>
        <strain evidence="11">AP11</strain>
    </source>
</reference>
<evidence type="ECO:0000256" key="8">
    <source>
        <dbReference type="ARBA" id="ARBA00023136"/>
    </source>
</evidence>
<dbReference type="RefSeq" id="WP_019245724.1">
    <property type="nucleotide sequence ID" value="NZ_CAPH01000009.1"/>
</dbReference>
<organism evidence="11 12">
    <name type="scientific">Alistipes ihumii AP11</name>
    <dbReference type="NCBI Taxonomy" id="1211813"/>
    <lineage>
        <taxon>Bacteria</taxon>
        <taxon>Pseudomonadati</taxon>
        <taxon>Bacteroidota</taxon>
        <taxon>Bacteroidia</taxon>
        <taxon>Bacteroidales</taxon>
        <taxon>Rikenellaceae</taxon>
        <taxon>Alistipes</taxon>
    </lineage>
</organism>
<keyword evidence="8 10" id="KW-0472">Membrane</keyword>
<keyword evidence="6 10" id="KW-1133">Transmembrane helix</keyword>
<gene>
    <name evidence="11" type="ORF">NQ491_09880</name>
</gene>
<evidence type="ECO:0000313" key="12">
    <source>
        <dbReference type="Proteomes" id="UP001059295"/>
    </source>
</evidence>
<protein>
    <recommendedName>
        <fullName evidence="9">Multidrug-efflux transporter</fullName>
    </recommendedName>
</protein>
<dbReference type="GeneID" id="82892044"/>
<keyword evidence="4" id="KW-1003">Cell membrane</keyword>